<evidence type="ECO:0000313" key="3">
    <source>
        <dbReference type="Proteomes" id="UP000009881"/>
    </source>
</evidence>
<sequence length="38" mass="3845">MEVIKAELLETAEAAGQILHPRAGDAGEPAPIPPSPAP</sequence>
<accession>K9GVW2</accession>
<name>K9GVW2_9PROT</name>
<reference evidence="2 3" key="1">
    <citation type="journal article" date="2013" name="Genome Announc.">
        <title>Draft Genome Sequence of an Alphaproteobacterium, Caenispirillum salinarum AK4(T), Isolated from a Solar Saltern.</title>
        <authorList>
            <person name="Khatri I."/>
            <person name="Singh A."/>
            <person name="Korpole S."/>
            <person name="Pinnaka A.K."/>
            <person name="Subramanian S."/>
        </authorList>
    </citation>
    <scope>NUCLEOTIDE SEQUENCE [LARGE SCALE GENOMIC DNA]</scope>
    <source>
        <strain evidence="2 3">AK4</strain>
    </source>
</reference>
<dbReference type="Proteomes" id="UP000009881">
    <property type="component" value="Unassembled WGS sequence"/>
</dbReference>
<keyword evidence="3" id="KW-1185">Reference proteome</keyword>
<evidence type="ECO:0000313" key="2">
    <source>
        <dbReference type="EMBL" id="EKV28894.1"/>
    </source>
</evidence>
<evidence type="ECO:0000256" key="1">
    <source>
        <dbReference type="SAM" id="MobiDB-lite"/>
    </source>
</evidence>
<organism evidence="2 3">
    <name type="scientific">Caenispirillum salinarum AK4</name>
    <dbReference type="NCBI Taxonomy" id="1238182"/>
    <lineage>
        <taxon>Bacteria</taxon>
        <taxon>Pseudomonadati</taxon>
        <taxon>Pseudomonadota</taxon>
        <taxon>Alphaproteobacteria</taxon>
        <taxon>Rhodospirillales</taxon>
        <taxon>Novispirillaceae</taxon>
        <taxon>Caenispirillum</taxon>
    </lineage>
</organism>
<gene>
    <name evidence="2" type="ORF">C882_0657</name>
</gene>
<dbReference type="AlphaFoldDB" id="K9GVW2"/>
<comment type="caution">
    <text evidence="2">The sequence shown here is derived from an EMBL/GenBank/DDBJ whole genome shotgun (WGS) entry which is preliminary data.</text>
</comment>
<proteinExistence type="predicted"/>
<protein>
    <submittedName>
        <fullName evidence="2">Uncharacterized protein</fullName>
    </submittedName>
</protein>
<feature type="region of interest" description="Disordered" evidence="1">
    <location>
        <begin position="17"/>
        <end position="38"/>
    </location>
</feature>
<dbReference type="EMBL" id="ANHY01000014">
    <property type="protein sequence ID" value="EKV28894.1"/>
    <property type="molecule type" value="Genomic_DNA"/>
</dbReference>